<dbReference type="RefSeq" id="XP_018288212.1">
    <property type="nucleotide sequence ID" value="XM_018436626.1"/>
</dbReference>
<dbReference type="VEuPathDB" id="FungiDB:PHYBLDRAFT_171558"/>
<feature type="transmembrane region" description="Helical" evidence="1">
    <location>
        <begin position="44"/>
        <end position="64"/>
    </location>
</feature>
<accession>A0A162TQ29</accession>
<keyword evidence="1" id="KW-0812">Transmembrane</keyword>
<evidence type="ECO:0000256" key="1">
    <source>
        <dbReference type="SAM" id="Phobius"/>
    </source>
</evidence>
<protein>
    <submittedName>
        <fullName evidence="2">Uncharacterized protein</fullName>
    </submittedName>
</protein>
<reference evidence="3" key="1">
    <citation type="submission" date="2015-06" db="EMBL/GenBank/DDBJ databases">
        <title>Expansion of signal transduction pathways in fungi by whole-genome duplication.</title>
        <authorList>
            <consortium name="DOE Joint Genome Institute"/>
            <person name="Corrochano L.M."/>
            <person name="Kuo A."/>
            <person name="Marcet-Houben M."/>
            <person name="Polaino S."/>
            <person name="Salamov A."/>
            <person name="Villalobos J.M."/>
            <person name="Alvarez M.I."/>
            <person name="Avalos J."/>
            <person name="Benito E.P."/>
            <person name="Benoit I."/>
            <person name="Burger G."/>
            <person name="Camino L.P."/>
            <person name="Canovas D."/>
            <person name="Cerda-Olmedo E."/>
            <person name="Cheng J.-F."/>
            <person name="Dominguez A."/>
            <person name="Elias M."/>
            <person name="Eslava A.P."/>
            <person name="Glaser F."/>
            <person name="Grimwood J."/>
            <person name="Gutierrez G."/>
            <person name="Heitman J."/>
            <person name="Henrissat B."/>
            <person name="Iturriaga E.A."/>
            <person name="Lang B.F."/>
            <person name="Lavin J.L."/>
            <person name="Lee S."/>
            <person name="Li W."/>
            <person name="Lindquist E."/>
            <person name="Lopez-Garcia S."/>
            <person name="Luque E.M."/>
            <person name="Marcos A.T."/>
            <person name="Martin J."/>
            <person name="McCluskey K."/>
            <person name="Medina H.R."/>
            <person name="Miralles-Duran A."/>
            <person name="Miyazaki A."/>
            <person name="Munoz-Torres E."/>
            <person name="Oguiza J.A."/>
            <person name="Ohm R."/>
            <person name="Olmedo M."/>
            <person name="Orejas M."/>
            <person name="Ortiz-Castellanos L."/>
            <person name="Pisabarro A.G."/>
            <person name="Rodriguez-Romero J."/>
            <person name="Ruiz-Herrera J."/>
            <person name="Ruiz-Vazquez R."/>
            <person name="Sanz C."/>
            <person name="Schackwitz W."/>
            <person name="Schmutz J."/>
            <person name="Shahriari M."/>
            <person name="Shelest E."/>
            <person name="Silva-Franco F."/>
            <person name="Soanes D."/>
            <person name="Syed K."/>
            <person name="Tagua V.G."/>
            <person name="Talbot N.J."/>
            <person name="Thon M."/>
            <person name="De vries R.P."/>
            <person name="Wiebenga A."/>
            <person name="Yadav J.S."/>
            <person name="Braun E.L."/>
            <person name="Baker S."/>
            <person name="Garre V."/>
            <person name="Horwitz B."/>
            <person name="Torres-Martinez S."/>
            <person name="Idnurm A."/>
            <person name="Herrera-Estrella A."/>
            <person name="Gabaldon T."/>
            <person name="Grigoriev I.V."/>
        </authorList>
    </citation>
    <scope>NUCLEOTIDE SEQUENCE [LARGE SCALE GENOMIC DNA]</scope>
    <source>
        <strain evidence="3">NRRL 1555(-)</strain>
    </source>
</reference>
<keyword evidence="3" id="KW-1185">Reference proteome</keyword>
<dbReference type="InParanoid" id="A0A162TQ29"/>
<gene>
    <name evidence="2" type="ORF">PHYBLDRAFT_171558</name>
</gene>
<dbReference type="GeneID" id="28997532"/>
<dbReference type="AlphaFoldDB" id="A0A162TQ29"/>
<dbReference type="Proteomes" id="UP000077315">
    <property type="component" value="Unassembled WGS sequence"/>
</dbReference>
<evidence type="ECO:0000313" key="2">
    <source>
        <dbReference type="EMBL" id="OAD70172.1"/>
    </source>
</evidence>
<dbReference type="EMBL" id="KV440989">
    <property type="protein sequence ID" value="OAD70172.1"/>
    <property type="molecule type" value="Genomic_DNA"/>
</dbReference>
<keyword evidence="1" id="KW-0472">Membrane</keyword>
<keyword evidence="1" id="KW-1133">Transmembrane helix</keyword>
<proteinExistence type="predicted"/>
<evidence type="ECO:0000313" key="3">
    <source>
        <dbReference type="Proteomes" id="UP000077315"/>
    </source>
</evidence>
<organism evidence="2 3">
    <name type="scientific">Phycomyces blakesleeanus (strain ATCC 8743b / DSM 1359 / FGSC 10004 / NBRC 33097 / NRRL 1555)</name>
    <dbReference type="NCBI Taxonomy" id="763407"/>
    <lineage>
        <taxon>Eukaryota</taxon>
        <taxon>Fungi</taxon>
        <taxon>Fungi incertae sedis</taxon>
        <taxon>Mucoromycota</taxon>
        <taxon>Mucoromycotina</taxon>
        <taxon>Mucoromycetes</taxon>
        <taxon>Mucorales</taxon>
        <taxon>Phycomycetaceae</taxon>
        <taxon>Phycomyces</taxon>
    </lineage>
</organism>
<name>A0A162TQ29_PHYB8</name>
<sequence>MFVDVHKSYLMNFPEPLVTEKPAIGTICGKLSSINIRKNVQQKLLNITFIILIEISEFLLVVLIREKTKCLLYIMEILKTVVSSGFFSSRNKYGFIKEINHRNCKYLYICSVFWLYLETSSKYIEVQ</sequence>